<evidence type="ECO:0000313" key="2">
    <source>
        <dbReference type="EMBL" id="SVA60969.1"/>
    </source>
</evidence>
<comment type="similarity">
    <text evidence="1">Belongs to the RutC family.</text>
</comment>
<dbReference type="GO" id="GO:0019239">
    <property type="term" value="F:deaminase activity"/>
    <property type="evidence" value="ECO:0007669"/>
    <property type="project" value="TreeGrafter"/>
</dbReference>
<dbReference type="Gene3D" id="3.30.1330.40">
    <property type="entry name" value="RutC-like"/>
    <property type="match status" value="3"/>
</dbReference>
<sequence>QVIFDKLETIIQSAGYDMTDVVYTVDYALQAALPEYRKTAAMREPLFGECPPAAVGVLVEGIPCSAALLTINAVAMKDGKNKQVVIPKSSSSWKRYNSLTFSPGFHVGDEWFWMSGTTGRIYDEETGLDVYPDGVREQDQAIWEYTLGEILIEAGIAPESVVRIADYVHPAALDEYRKKVYSSSSPGKPSQCVKDVLVVNRLLKGDALLETDAICYLGADREIISPLGVPGISAVRCGKVIFCSSQGPIDHMGQFVVGKGYFRAQVDQTYQNLEAILHSAGASLKDVVRTIEITSPQSYYQQSVLDDTRKKRFGNALPAVTTVTGNSLLYVGADFSLEAWAILP</sequence>
<proteinExistence type="inferred from homology"/>
<reference evidence="2" key="1">
    <citation type="submission" date="2018-05" db="EMBL/GenBank/DDBJ databases">
        <authorList>
            <person name="Lanie J.A."/>
            <person name="Ng W.-L."/>
            <person name="Kazmierczak K.M."/>
            <person name="Andrzejewski T.M."/>
            <person name="Davidsen T.M."/>
            <person name="Wayne K.J."/>
            <person name="Tettelin H."/>
            <person name="Glass J.I."/>
            <person name="Rusch D."/>
            <person name="Podicherti R."/>
            <person name="Tsui H.-C.T."/>
            <person name="Winkler M.E."/>
        </authorList>
    </citation>
    <scope>NUCLEOTIDE SEQUENCE</scope>
</reference>
<dbReference type="EMBL" id="UINC01014264">
    <property type="protein sequence ID" value="SVA60969.1"/>
    <property type="molecule type" value="Genomic_DNA"/>
</dbReference>
<accession>A0A381X883</accession>
<dbReference type="InterPro" id="IPR035959">
    <property type="entry name" value="RutC-like_sf"/>
</dbReference>
<feature type="non-terminal residue" evidence="2">
    <location>
        <position position="1"/>
    </location>
</feature>
<dbReference type="GO" id="GO:0005829">
    <property type="term" value="C:cytosol"/>
    <property type="evidence" value="ECO:0007669"/>
    <property type="project" value="TreeGrafter"/>
</dbReference>
<dbReference type="PANTHER" id="PTHR11803">
    <property type="entry name" value="2-IMINOBUTANOATE/2-IMINOPROPANOATE DEAMINASE RIDA"/>
    <property type="match status" value="1"/>
</dbReference>
<dbReference type="PANTHER" id="PTHR11803:SF58">
    <property type="entry name" value="PROTEIN HMF1-RELATED"/>
    <property type="match status" value="1"/>
</dbReference>
<organism evidence="2">
    <name type="scientific">marine metagenome</name>
    <dbReference type="NCBI Taxonomy" id="408172"/>
    <lineage>
        <taxon>unclassified sequences</taxon>
        <taxon>metagenomes</taxon>
        <taxon>ecological metagenomes</taxon>
    </lineage>
</organism>
<dbReference type="Pfam" id="PF01042">
    <property type="entry name" value="Ribonuc_L-PSP"/>
    <property type="match status" value="1"/>
</dbReference>
<dbReference type="CDD" id="cd00448">
    <property type="entry name" value="YjgF_YER057c_UK114_family"/>
    <property type="match status" value="1"/>
</dbReference>
<dbReference type="SUPFAM" id="SSF55298">
    <property type="entry name" value="YjgF-like"/>
    <property type="match status" value="3"/>
</dbReference>
<dbReference type="InterPro" id="IPR006175">
    <property type="entry name" value="YjgF/YER057c/UK114"/>
</dbReference>
<dbReference type="AlphaFoldDB" id="A0A381X883"/>
<gene>
    <name evidence="2" type="ORF">METZ01_LOCUS113823</name>
</gene>
<evidence type="ECO:0000256" key="1">
    <source>
        <dbReference type="ARBA" id="ARBA00010552"/>
    </source>
</evidence>
<protein>
    <submittedName>
        <fullName evidence="2">Uncharacterized protein</fullName>
    </submittedName>
</protein>
<name>A0A381X883_9ZZZZ</name>